<organism evidence="2 3">
    <name type="scientific">Streptococcus suis</name>
    <dbReference type="NCBI Taxonomy" id="1307"/>
    <lineage>
        <taxon>Bacteria</taxon>
        <taxon>Bacillati</taxon>
        <taxon>Bacillota</taxon>
        <taxon>Bacilli</taxon>
        <taxon>Lactobacillales</taxon>
        <taxon>Streptococcaceae</taxon>
        <taxon>Streptococcus</taxon>
    </lineage>
</organism>
<name>A0A0Z8DLI4_STRSU</name>
<keyword evidence="1" id="KW-1133">Transmembrane helix</keyword>
<dbReference type="AlphaFoldDB" id="A0A0Z8DLI4"/>
<protein>
    <submittedName>
        <fullName evidence="2">Uncharacterized protein</fullName>
    </submittedName>
</protein>
<evidence type="ECO:0000313" key="2">
    <source>
        <dbReference type="EMBL" id="CYT81899.1"/>
    </source>
</evidence>
<reference evidence="2 3" key="1">
    <citation type="submission" date="2016-02" db="EMBL/GenBank/DDBJ databases">
        <authorList>
            <consortium name="Pathogen Informatics"/>
        </authorList>
    </citation>
    <scope>NUCLEOTIDE SEQUENCE [LARGE SCALE GENOMIC DNA]</scope>
    <source>
        <strain evidence="2 3">LSS100</strain>
    </source>
</reference>
<proteinExistence type="predicted"/>
<dbReference type="Proteomes" id="UP000072003">
    <property type="component" value="Unassembled WGS sequence"/>
</dbReference>
<accession>A0A0Z8DLI4</accession>
<keyword evidence="1" id="KW-0812">Transmembrane</keyword>
<sequence length="40" mass="4571">MEKWKEFIKGAYFGFLGVGLVLVPFFVKVGSDIEKTFKSK</sequence>
<evidence type="ECO:0000313" key="3">
    <source>
        <dbReference type="Proteomes" id="UP000072003"/>
    </source>
</evidence>
<dbReference type="EMBL" id="FIFN01000001">
    <property type="protein sequence ID" value="CYT81899.1"/>
    <property type="molecule type" value="Genomic_DNA"/>
</dbReference>
<evidence type="ECO:0000256" key="1">
    <source>
        <dbReference type="SAM" id="Phobius"/>
    </source>
</evidence>
<feature type="transmembrane region" description="Helical" evidence="1">
    <location>
        <begin position="12"/>
        <end position="30"/>
    </location>
</feature>
<keyword evidence="1" id="KW-0472">Membrane</keyword>
<gene>
    <name evidence="2" type="ORF">ERS132462_00156</name>
</gene>
<dbReference type="RefSeq" id="WP_261291936.1">
    <property type="nucleotide sequence ID" value="NZ_CEDC01000027.1"/>
</dbReference>